<keyword evidence="3 5" id="KW-0067">ATP-binding</keyword>
<name>A0A927IDP3_9ACTN</name>
<dbReference type="InterPro" id="IPR027417">
    <property type="entry name" value="P-loop_NTPase"/>
</dbReference>
<dbReference type="PROSITE" id="PS00211">
    <property type="entry name" value="ABC_TRANSPORTER_1"/>
    <property type="match status" value="1"/>
</dbReference>
<dbReference type="PANTHER" id="PTHR45772">
    <property type="entry name" value="CONSERVED COMPONENT OF ABC TRANSPORTER FOR NATURAL AMINO ACIDS-RELATED"/>
    <property type="match status" value="1"/>
</dbReference>
<evidence type="ECO:0000256" key="3">
    <source>
        <dbReference type="ARBA" id="ARBA00022840"/>
    </source>
</evidence>
<keyword evidence="6" id="KW-1185">Reference proteome</keyword>
<reference evidence="5" key="1">
    <citation type="submission" date="2020-09" db="EMBL/GenBank/DDBJ databases">
        <title>Secondary metabolite and genome analysis of marine Streptomyces chumphonensis KK1-2T.</title>
        <authorList>
            <person name="Phongsopitanun W."/>
            <person name="Kanchanasin P."/>
            <person name="Pittayakhajonwut P."/>
            <person name="Suwanborirux K."/>
            <person name="Tanasupawat S."/>
        </authorList>
    </citation>
    <scope>NUCLEOTIDE SEQUENCE</scope>
    <source>
        <strain evidence="5">KK1-2</strain>
    </source>
</reference>
<gene>
    <name evidence="5" type="ORF">IF129_15050</name>
</gene>
<evidence type="ECO:0000259" key="4">
    <source>
        <dbReference type="PROSITE" id="PS50893"/>
    </source>
</evidence>
<dbReference type="Gene3D" id="3.40.50.300">
    <property type="entry name" value="P-loop containing nucleotide triphosphate hydrolases"/>
    <property type="match status" value="1"/>
</dbReference>
<dbReference type="InterPro" id="IPR003439">
    <property type="entry name" value="ABC_transporter-like_ATP-bd"/>
</dbReference>
<dbReference type="Pfam" id="PF12399">
    <property type="entry name" value="BCA_ABC_TP_C"/>
    <property type="match status" value="1"/>
</dbReference>
<evidence type="ECO:0000313" key="5">
    <source>
        <dbReference type="EMBL" id="MBD3932864.1"/>
    </source>
</evidence>
<dbReference type="InterPro" id="IPR051120">
    <property type="entry name" value="ABC_AA/LPS_Transport"/>
</dbReference>
<evidence type="ECO:0000256" key="1">
    <source>
        <dbReference type="ARBA" id="ARBA00022448"/>
    </source>
</evidence>
<dbReference type="SUPFAM" id="SSF52540">
    <property type="entry name" value="P-loop containing nucleoside triphosphate hydrolases"/>
    <property type="match status" value="1"/>
</dbReference>
<accession>A0A927IDP3</accession>
<dbReference type="EMBL" id="JACXYU010000007">
    <property type="protein sequence ID" value="MBD3932864.1"/>
    <property type="molecule type" value="Genomic_DNA"/>
</dbReference>
<dbReference type="InterPro" id="IPR003593">
    <property type="entry name" value="AAA+_ATPase"/>
</dbReference>
<dbReference type="GO" id="GO:0016887">
    <property type="term" value="F:ATP hydrolysis activity"/>
    <property type="evidence" value="ECO:0007669"/>
    <property type="project" value="InterPro"/>
</dbReference>
<dbReference type="Proteomes" id="UP000632289">
    <property type="component" value="Unassembled WGS sequence"/>
</dbReference>
<comment type="caution">
    <text evidence="5">The sequence shown here is derived from an EMBL/GenBank/DDBJ whole genome shotgun (WGS) entry which is preliminary data.</text>
</comment>
<dbReference type="Pfam" id="PF00005">
    <property type="entry name" value="ABC_tran"/>
    <property type="match status" value="1"/>
</dbReference>
<dbReference type="InterPro" id="IPR032823">
    <property type="entry name" value="BCA_ABC_TP_C"/>
</dbReference>
<organism evidence="5 6">
    <name type="scientific">Streptomyces chumphonensis</name>
    <dbReference type="NCBI Taxonomy" id="1214925"/>
    <lineage>
        <taxon>Bacteria</taxon>
        <taxon>Bacillati</taxon>
        <taxon>Actinomycetota</taxon>
        <taxon>Actinomycetes</taxon>
        <taxon>Kitasatosporales</taxon>
        <taxon>Streptomycetaceae</taxon>
        <taxon>Streptomyces</taxon>
    </lineage>
</organism>
<proteinExistence type="predicted"/>
<dbReference type="CDD" id="cd03219">
    <property type="entry name" value="ABC_Mj1267_LivG_branched"/>
    <property type="match status" value="1"/>
</dbReference>
<dbReference type="AlphaFoldDB" id="A0A927IDP3"/>
<evidence type="ECO:0000313" key="6">
    <source>
        <dbReference type="Proteomes" id="UP000632289"/>
    </source>
</evidence>
<sequence length="241" mass="25334">MLELAGLSWRIGAVRIVDDVHLAVPEGEFLAVIGPNGAGKTSLFNLVSGVHRATSGAVLLDGRDVTRQPPHRRARGGIARTFQSSSVFATMTVAEHAELAARAAGARRVTAAAVTRLLARVRLEHRAGDLAAGLSHGDKRKLELAMLLAPTLAGDGPRLLLLDEPMAGVAAEETSELSSVLRELHQGEGRTVLMVEHHMDIVLGLADRVAVMHHGRLLAAGTPAAVMADATVQDAYVGEAL</sequence>
<feature type="domain" description="ABC transporter" evidence="4">
    <location>
        <begin position="2"/>
        <end position="239"/>
    </location>
</feature>
<keyword evidence="1" id="KW-0813">Transport</keyword>
<evidence type="ECO:0000256" key="2">
    <source>
        <dbReference type="ARBA" id="ARBA00022741"/>
    </source>
</evidence>
<dbReference type="SMART" id="SM00382">
    <property type="entry name" value="AAA"/>
    <property type="match status" value="1"/>
</dbReference>
<keyword evidence="2" id="KW-0547">Nucleotide-binding</keyword>
<dbReference type="GO" id="GO:0005524">
    <property type="term" value="F:ATP binding"/>
    <property type="evidence" value="ECO:0007669"/>
    <property type="project" value="UniProtKB-KW"/>
</dbReference>
<dbReference type="PANTHER" id="PTHR45772:SF3">
    <property type="entry name" value="ABC TRANSPORTER ATP-BINDING PROTEIN"/>
    <property type="match status" value="1"/>
</dbReference>
<dbReference type="InterPro" id="IPR017871">
    <property type="entry name" value="ABC_transporter-like_CS"/>
</dbReference>
<dbReference type="GO" id="GO:0005886">
    <property type="term" value="C:plasma membrane"/>
    <property type="evidence" value="ECO:0007669"/>
    <property type="project" value="TreeGrafter"/>
</dbReference>
<dbReference type="PROSITE" id="PS50893">
    <property type="entry name" value="ABC_TRANSPORTER_2"/>
    <property type="match status" value="1"/>
</dbReference>
<protein>
    <submittedName>
        <fullName evidence="5">ABC transporter ATP-binding protein</fullName>
    </submittedName>
</protein>